<evidence type="ECO:0000313" key="1">
    <source>
        <dbReference type="RefSeq" id="XP_059606596.1"/>
    </source>
</evidence>
<proteinExistence type="predicted"/>
<reference evidence="1" key="1">
    <citation type="submission" date="2025-02" db="EMBL/GenBank/DDBJ databases">
        <authorList>
            <consortium name="NCBI Genome Project"/>
        </authorList>
    </citation>
    <scope>NUCLEOTIDE SEQUENCE</scope>
</reference>
<sequence>MASISRLERLNQGIVTSSSDMLYTLSSPVWVTFATPLRPDVAIGKAPLSHLCIPRPITQEQPSLASQPGGTAYPSDIFSAGAFLWFVAVPLLSVRLSQFGCLHLHNSFPKIGAWCDIGSRWNALTGITMNAPRSCPVSHDSAQLRGSRSEMALIPSIEDPYHPVYGAKYGRCQFAPSDEKKFAFY</sequence>
<organism evidence="1">
    <name type="scientific">Aspergillus niger</name>
    <dbReference type="NCBI Taxonomy" id="5061"/>
    <lineage>
        <taxon>Eukaryota</taxon>
        <taxon>Fungi</taxon>
        <taxon>Dikarya</taxon>
        <taxon>Ascomycota</taxon>
        <taxon>Pezizomycotina</taxon>
        <taxon>Eurotiomycetes</taxon>
        <taxon>Eurotiomycetidae</taxon>
        <taxon>Eurotiales</taxon>
        <taxon>Aspergillaceae</taxon>
        <taxon>Aspergillus</taxon>
        <taxon>Aspergillus subgen. Circumdati</taxon>
    </lineage>
</organism>
<dbReference type="RefSeq" id="XP_059606596.1">
    <property type="nucleotide sequence ID" value="XM_059745820.1"/>
</dbReference>
<accession>A0AAJ8C1U0</accession>
<dbReference type="AlphaFoldDB" id="A0AAJ8C1U0"/>
<dbReference type="GeneID" id="84593734"/>
<gene>
    <name evidence="1" type="ORF">An18g05260</name>
</gene>
<reference evidence="1" key="2">
    <citation type="submission" date="2025-08" db="UniProtKB">
        <authorList>
            <consortium name="RefSeq"/>
        </authorList>
    </citation>
    <scope>IDENTIFICATION</scope>
</reference>
<dbReference type="VEuPathDB" id="FungiDB:An18g05260"/>
<dbReference type="KEGG" id="ang:An18g05260"/>
<protein>
    <submittedName>
        <fullName evidence="1">Uncharacterized protein</fullName>
    </submittedName>
</protein>
<name>A0AAJ8C1U0_ASPNG</name>